<dbReference type="PRINTS" id="PR00983">
    <property type="entry name" value="TRNASYNTHCYS"/>
</dbReference>
<comment type="similarity">
    <text evidence="2 13">Belongs to the class-I aminoacyl-tRNA synthetase family.</text>
</comment>
<feature type="binding site" evidence="13">
    <location>
        <position position="29"/>
    </location>
    <ligand>
        <name>Zn(2+)</name>
        <dbReference type="ChEBI" id="CHEBI:29105"/>
    </ligand>
</feature>
<dbReference type="HAMAP" id="MF_00041">
    <property type="entry name" value="Cys_tRNA_synth"/>
    <property type="match status" value="1"/>
</dbReference>
<dbReference type="CDD" id="cd00672">
    <property type="entry name" value="CysRS_core"/>
    <property type="match status" value="1"/>
</dbReference>
<comment type="cofactor">
    <cofactor evidence="13">
        <name>Zn(2+)</name>
        <dbReference type="ChEBI" id="CHEBI:29105"/>
    </cofactor>
    <text evidence="13">Binds 1 zinc ion per subunit.</text>
</comment>
<evidence type="ECO:0000256" key="8">
    <source>
        <dbReference type="ARBA" id="ARBA00022833"/>
    </source>
</evidence>
<dbReference type="AlphaFoldDB" id="A0A1G2G167"/>
<keyword evidence="9 13" id="KW-0067">ATP-binding</keyword>
<feature type="binding site" evidence="13">
    <location>
        <position position="239"/>
    </location>
    <ligand>
        <name>Zn(2+)</name>
        <dbReference type="ChEBI" id="CHEBI:29105"/>
    </ligand>
</feature>
<dbReference type="InterPro" id="IPR056411">
    <property type="entry name" value="CysS_C"/>
</dbReference>
<keyword evidence="7 13" id="KW-0547">Nucleotide-binding</keyword>
<proteinExistence type="inferred from homology"/>
<dbReference type="Gene3D" id="1.20.120.1910">
    <property type="entry name" value="Cysteine-tRNA ligase, C-terminal anti-codon recognition domain"/>
    <property type="match status" value="1"/>
</dbReference>
<sequence length="457" mass="52631">MDLKLYNTLSRKKELFKPLKKGVVHMYTCGPTVYNFAHIGNLRAYLFQDILKRVLQKNGYQINHVMNITDVDDKTIAGAKAARISLKEFTSTYETAFIQDLKKLNIILPSTFTRATEHIPEMIDVIQKLVAHQYAYMKDGSVYYDVSAFKPYGKLAHLDKKGLKAGARVDVDEYSKDEVQDFVLWKQQKPDEPAWDSPFGKGRPGWHIECSAMSMKELGETFDIHTGGVDLIFPHHENEIAQSEAATGKLFVRYWLHSEHLLIDKEKMSKSLHNIYTLQDIEEKAFSPLDFRYLVLGAHYRSKLNFTWQSLESARHARKELEEFVREVLAEKKDPKKPLPAFYASAKKQFLAAITDDLNSPKALGVLWKFIRHYRTTKTKHPASAYELMVTFDALLGLDLYAVRSIQIPATIKTLVVKREEARQKKHWLEADILRGELQKKGWEVKDTAHGSIITKR</sequence>
<dbReference type="GO" id="GO:0004817">
    <property type="term" value="F:cysteine-tRNA ligase activity"/>
    <property type="evidence" value="ECO:0007669"/>
    <property type="project" value="UniProtKB-UniRule"/>
</dbReference>
<keyword evidence="6 13" id="KW-0479">Metal-binding</keyword>
<evidence type="ECO:0000256" key="12">
    <source>
        <dbReference type="ARBA" id="ARBA00047398"/>
    </source>
</evidence>
<comment type="subunit">
    <text evidence="3 13">Monomer.</text>
</comment>
<evidence type="ECO:0000256" key="1">
    <source>
        <dbReference type="ARBA" id="ARBA00004496"/>
    </source>
</evidence>
<keyword evidence="5 13" id="KW-0436">Ligase</keyword>
<gene>
    <name evidence="13" type="primary">cysS</name>
    <name evidence="17" type="ORF">A2719_02755</name>
</gene>
<protein>
    <recommendedName>
        <fullName evidence="13">Cysteine--tRNA ligase</fullName>
        <ecNumber evidence="13">6.1.1.16</ecNumber>
    </recommendedName>
    <alternativeName>
        <fullName evidence="13">Cysteinyl-tRNA synthetase</fullName>
        <shortName evidence="13">CysRS</shortName>
    </alternativeName>
</protein>
<dbReference type="NCBIfam" id="TIGR00435">
    <property type="entry name" value="cysS"/>
    <property type="match status" value="1"/>
</dbReference>
<dbReference type="InterPro" id="IPR015803">
    <property type="entry name" value="Cys-tRNA-ligase"/>
</dbReference>
<evidence type="ECO:0000256" key="3">
    <source>
        <dbReference type="ARBA" id="ARBA00011245"/>
    </source>
</evidence>
<evidence type="ECO:0000256" key="11">
    <source>
        <dbReference type="ARBA" id="ARBA00023146"/>
    </source>
</evidence>
<feature type="domain" description="Cysteinyl-tRNA synthetase class Ia DALR" evidence="15">
    <location>
        <begin position="349"/>
        <end position="398"/>
    </location>
</feature>
<dbReference type="EMBL" id="MHNK01000010">
    <property type="protein sequence ID" value="OGZ44075.1"/>
    <property type="molecule type" value="Genomic_DNA"/>
</dbReference>
<comment type="subcellular location">
    <subcellularLocation>
        <location evidence="1 13">Cytoplasm</location>
    </subcellularLocation>
</comment>
<dbReference type="Gene3D" id="3.40.50.620">
    <property type="entry name" value="HUPs"/>
    <property type="match status" value="1"/>
</dbReference>
<dbReference type="Pfam" id="PF09190">
    <property type="entry name" value="DALR_2"/>
    <property type="match status" value="1"/>
</dbReference>
<evidence type="ECO:0000256" key="7">
    <source>
        <dbReference type="ARBA" id="ARBA00022741"/>
    </source>
</evidence>
<dbReference type="GO" id="GO:0005829">
    <property type="term" value="C:cytosol"/>
    <property type="evidence" value="ECO:0007669"/>
    <property type="project" value="TreeGrafter"/>
</dbReference>
<dbReference type="GO" id="GO:0008270">
    <property type="term" value="F:zinc ion binding"/>
    <property type="evidence" value="ECO:0007669"/>
    <property type="project" value="UniProtKB-UniRule"/>
</dbReference>
<dbReference type="InterPro" id="IPR015273">
    <property type="entry name" value="Cys-tRNA-synt_Ia_DALR"/>
</dbReference>
<evidence type="ECO:0000256" key="9">
    <source>
        <dbReference type="ARBA" id="ARBA00022840"/>
    </source>
</evidence>
<evidence type="ECO:0000259" key="14">
    <source>
        <dbReference type="Pfam" id="PF01406"/>
    </source>
</evidence>
<feature type="binding site" evidence="13">
    <location>
        <position position="235"/>
    </location>
    <ligand>
        <name>Zn(2+)</name>
        <dbReference type="ChEBI" id="CHEBI:29105"/>
    </ligand>
</feature>
<dbReference type="SUPFAM" id="SSF52374">
    <property type="entry name" value="Nucleotidylyl transferase"/>
    <property type="match status" value="1"/>
</dbReference>
<dbReference type="InterPro" id="IPR032678">
    <property type="entry name" value="tRNA-synt_1_cat_dom"/>
</dbReference>
<comment type="catalytic activity">
    <reaction evidence="12 13">
        <text>tRNA(Cys) + L-cysteine + ATP = L-cysteinyl-tRNA(Cys) + AMP + diphosphate</text>
        <dbReference type="Rhea" id="RHEA:17773"/>
        <dbReference type="Rhea" id="RHEA-COMP:9661"/>
        <dbReference type="Rhea" id="RHEA-COMP:9679"/>
        <dbReference type="ChEBI" id="CHEBI:30616"/>
        <dbReference type="ChEBI" id="CHEBI:33019"/>
        <dbReference type="ChEBI" id="CHEBI:35235"/>
        <dbReference type="ChEBI" id="CHEBI:78442"/>
        <dbReference type="ChEBI" id="CHEBI:78517"/>
        <dbReference type="ChEBI" id="CHEBI:456215"/>
        <dbReference type="EC" id="6.1.1.16"/>
    </reaction>
</comment>
<dbReference type="Proteomes" id="UP000177480">
    <property type="component" value="Unassembled WGS sequence"/>
</dbReference>
<dbReference type="PANTHER" id="PTHR10890">
    <property type="entry name" value="CYSTEINYL-TRNA SYNTHETASE"/>
    <property type="match status" value="1"/>
</dbReference>
<evidence type="ECO:0000256" key="2">
    <source>
        <dbReference type="ARBA" id="ARBA00005594"/>
    </source>
</evidence>
<dbReference type="EC" id="6.1.1.16" evidence="13"/>
<dbReference type="GO" id="GO:0006423">
    <property type="term" value="P:cysteinyl-tRNA aminoacylation"/>
    <property type="evidence" value="ECO:0007669"/>
    <property type="project" value="UniProtKB-UniRule"/>
</dbReference>
<evidence type="ECO:0000259" key="15">
    <source>
        <dbReference type="Pfam" id="PF09190"/>
    </source>
</evidence>
<dbReference type="InterPro" id="IPR014729">
    <property type="entry name" value="Rossmann-like_a/b/a_fold"/>
</dbReference>
<dbReference type="FunFam" id="3.40.50.620:FF:000130">
    <property type="entry name" value="Cysteine--tRNA ligase"/>
    <property type="match status" value="1"/>
</dbReference>
<evidence type="ECO:0000256" key="4">
    <source>
        <dbReference type="ARBA" id="ARBA00022490"/>
    </source>
</evidence>
<feature type="domain" description="Cysteinyl-tRNA ligase anticodon binding" evidence="16">
    <location>
        <begin position="408"/>
        <end position="448"/>
    </location>
</feature>
<name>A0A1G2G167_9BACT</name>
<dbReference type="GO" id="GO:0005524">
    <property type="term" value="F:ATP binding"/>
    <property type="evidence" value="ECO:0007669"/>
    <property type="project" value="UniProtKB-UniRule"/>
</dbReference>
<accession>A0A1G2G167</accession>
<dbReference type="SUPFAM" id="SSF47323">
    <property type="entry name" value="Anticodon-binding domain of a subclass of class I aminoacyl-tRNA synthetases"/>
    <property type="match status" value="1"/>
</dbReference>
<dbReference type="STRING" id="1802114.A2719_02755"/>
<evidence type="ECO:0000259" key="16">
    <source>
        <dbReference type="Pfam" id="PF23493"/>
    </source>
</evidence>
<feature type="short sequence motif" description="'KMSKS' region" evidence="13">
    <location>
        <begin position="267"/>
        <end position="271"/>
    </location>
</feature>
<organism evidence="17 18">
    <name type="scientific">Candidatus Ryanbacteria bacterium RIFCSPHIGHO2_01_FULL_45_22</name>
    <dbReference type="NCBI Taxonomy" id="1802114"/>
    <lineage>
        <taxon>Bacteria</taxon>
        <taxon>Candidatus Ryaniibacteriota</taxon>
    </lineage>
</organism>
<comment type="caution">
    <text evidence="17">The sequence shown here is derived from an EMBL/GenBank/DDBJ whole genome shotgun (WGS) entry which is preliminary data.</text>
</comment>
<dbReference type="PANTHER" id="PTHR10890:SF3">
    <property type="entry name" value="CYSTEINE--TRNA LIGASE, CYTOPLASMIC"/>
    <property type="match status" value="1"/>
</dbReference>
<keyword evidence="4 13" id="KW-0963">Cytoplasm</keyword>
<feature type="domain" description="tRNA synthetases class I catalytic" evidence="14">
    <location>
        <begin position="16"/>
        <end position="315"/>
    </location>
</feature>
<keyword evidence="11 13" id="KW-0030">Aminoacyl-tRNA synthetase</keyword>
<feature type="short sequence motif" description="'HIGH' region" evidence="13">
    <location>
        <begin position="31"/>
        <end position="41"/>
    </location>
</feature>
<dbReference type="InterPro" id="IPR024909">
    <property type="entry name" value="Cys-tRNA/MSH_ligase"/>
</dbReference>
<keyword evidence="10 13" id="KW-0648">Protein biosynthesis</keyword>
<evidence type="ECO:0000256" key="10">
    <source>
        <dbReference type="ARBA" id="ARBA00022917"/>
    </source>
</evidence>
<feature type="binding site" evidence="13">
    <location>
        <position position="270"/>
    </location>
    <ligand>
        <name>ATP</name>
        <dbReference type="ChEBI" id="CHEBI:30616"/>
    </ligand>
</feature>
<dbReference type="Pfam" id="PF01406">
    <property type="entry name" value="tRNA-synt_1e"/>
    <property type="match status" value="1"/>
</dbReference>
<evidence type="ECO:0000256" key="13">
    <source>
        <dbReference type="HAMAP-Rule" id="MF_00041"/>
    </source>
</evidence>
<reference evidence="17 18" key="1">
    <citation type="journal article" date="2016" name="Nat. Commun.">
        <title>Thousands of microbial genomes shed light on interconnected biogeochemical processes in an aquifer system.</title>
        <authorList>
            <person name="Anantharaman K."/>
            <person name="Brown C.T."/>
            <person name="Hug L.A."/>
            <person name="Sharon I."/>
            <person name="Castelle C.J."/>
            <person name="Probst A.J."/>
            <person name="Thomas B.C."/>
            <person name="Singh A."/>
            <person name="Wilkins M.J."/>
            <person name="Karaoz U."/>
            <person name="Brodie E.L."/>
            <person name="Williams K.H."/>
            <person name="Hubbard S.S."/>
            <person name="Banfield J.F."/>
        </authorList>
    </citation>
    <scope>NUCLEOTIDE SEQUENCE [LARGE SCALE GENOMIC DNA]</scope>
</reference>
<evidence type="ECO:0000256" key="5">
    <source>
        <dbReference type="ARBA" id="ARBA00022598"/>
    </source>
</evidence>
<keyword evidence="8 13" id="KW-0862">Zinc</keyword>
<evidence type="ECO:0000313" key="18">
    <source>
        <dbReference type="Proteomes" id="UP000177480"/>
    </source>
</evidence>
<dbReference type="InterPro" id="IPR009080">
    <property type="entry name" value="tRNAsynth_Ia_anticodon-bd"/>
</dbReference>
<dbReference type="Pfam" id="PF23493">
    <property type="entry name" value="CysS_C"/>
    <property type="match status" value="1"/>
</dbReference>
<evidence type="ECO:0000313" key="17">
    <source>
        <dbReference type="EMBL" id="OGZ44075.1"/>
    </source>
</evidence>
<evidence type="ECO:0000256" key="6">
    <source>
        <dbReference type="ARBA" id="ARBA00022723"/>
    </source>
</evidence>
<feature type="binding site" evidence="13">
    <location>
        <position position="210"/>
    </location>
    <ligand>
        <name>Zn(2+)</name>
        <dbReference type="ChEBI" id="CHEBI:29105"/>
    </ligand>
</feature>